<keyword evidence="3" id="KW-1185">Reference proteome</keyword>
<name>A0A5C3QT80_9AGAR</name>
<organism evidence="2 3">
    <name type="scientific">Pterulicium gracile</name>
    <dbReference type="NCBI Taxonomy" id="1884261"/>
    <lineage>
        <taxon>Eukaryota</taxon>
        <taxon>Fungi</taxon>
        <taxon>Dikarya</taxon>
        <taxon>Basidiomycota</taxon>
        <taxon>Agaricomycotina</taxon>
        <taxon>Agaricomycetes</taxon>
        <taxon>Agaricomycetidae</taxon>
        <taxon>Agaricales</taxon>
        <taxon>Pleurotineae</taxon>
        <taxon>Pterulaceae</taxon>
        <taxon>Pterulicium</taxon>
    </lineage>
</organism>
<sequence>MARYMPPNPRFDMLEHLDYTLGYLGDCFPGEGHELFNADTLPSIRTLKVRHWNGDVVDMFCDISTFPWKRLQSLHLDTFRGSAASLITSLAAFPQLSRFGITTDDPDTAVESLEMSPNVVLDRLSGLTIQVLKPPTVVDSNDPPHPNIFLVLLLEKISTPALQSLTLLEYEHEDRPVFSKVERSLPQFLKGSDGTLVADLSLWDADDSSLSPQPFPDVLASVRQLIVRPGPTSSRDFLLEKMLSASGEKKIYFPNLTHLRLVAQQFDPVLLVQTIASRQRTGQGGGSDTSSTIAVDNSTDGVKHDQSSKVLSRVEIQYSTTPSPSAQPASEMRHFIEIVTRAGLSTCKLDASFIISFDSGYA</sequence>
<evidence type="ECO:0000313" key="2">
    <source>
        <dbReference type="EMBL" id="TFL05092.1"/>
    </source>
</evidence>
<feature type="region of interest" description="Disordered" evidence="1">
    <location>
        <begin position="278"/>
        <end position="307"/>
    </location>
</feature>
<dbReference type="Proteomes" id="UP000305067">
    <property type="component" value="Unassembled WGS sequence"/>
</dbReference>
<dbReference type="AlphaFoldDB" id="A0A5C3QT80"/>
<reference evidence="2 3" key="1">
    <citation type="journal article" date="2019" name="Nat. Ecol. Evol.">
        <title>Megaphylogeny resolves global patterns of mushroom evolution.</title>
        <authorList>
            <person name="Varga T."/>
            <person name="Krizsan K."/>
            <person name="Foldi C."/>
            <person name="Dima B."/>
            <person name="Sanchez-Garcia M."/>
            <person name="Sanchez-Ramirez S."/>
            <person name="Szollosi G.J."/>
            <person name="Szarkandi J.G."/>
            <person name="Papp V."/>
            <person name="Albert L."/>
            <person name="Andreopoulos W."/>
            <person name="Angelini C."/>
            <person name="Antonin V."/>
            <person name="Barry K.W."/>
            <person name="Bougher N.L."/>
            <person name="Buchanan P."/>
            <person name="Buyck B."/>
            <person name="Bense V."/>
            <person name="Catcheside P."/>
            <person name="Chovatia M."/>
            <person name="Cooper J."/>
            <person name="Damon W."/>
            <person name="Desjardin D."/>
            <person name="Finy P."/>
            <person name="Geml J."/>
            <person name="Haridas S."/>
            <person name="Hughes K."/>
            <person name="Justo A."/>
            <person name="Karasinski D."/>
            <person name="Kautmanova I."/>
            <person name="Kiss B."/>
            <person name="Kocsube S."/>
            <person name="Kotiranta H."/>
            <person name="LaButti K.M."/>
            <person name="Lechner B.E."/>
            <person name="Liimatainen K."/>
            <person name="Lipzen A."/>
            <person name="Lukacs Z."/>
            <person name="Mihaltcheva S."/>
            <person name="Morgado L.N."/>
            <person name="Niskanen T."/>
            <person name="Noordeloos M.E."/>
            <person name="Ohm R.A."/>
            <person name="Ortiz-Santana B."/>
            <person name="Ovrebo C."/>
            <person name="Racz N."/>
            <person name="Riley R."/>
            <person name="Savchenko A."/>
            <person name="Shiryaev A."/>
            <person name="Soop K."/>
            <person name="Spirin V."/>
            <person name="Szebenyi C."/>
            <person name="Tomsovsky M."/>
            <person name="Tulloss R.E."/>
            <person name="Uehling J."/>
            <person name="Grigoriev I.V."/>
            <person name="Vagvolgyi C."/>
            <person name="Papp T."/>
            <person name="Martin F.M."/>
            <person name="Miettinen O."/>
            <person name="Hibbett D.S."/>
            <person name="Nagy L.G."/>
        </authorList>
    </citation>
    <scope>NUCLEOTIDE SEQUENCE [LARGE SCALE GENOMIC DNA]</scope>
    <source>
        <strain evidence="2 3">CBS 309.79</strain>
    </source>
</reference>
<proteinExistence type="predicted"/>
<evidence type="ECO:0000256" key="1">
    <source>
        <dbReference type="SAM" id="MobiDB-lite"/>
    </source>
</evidence>
<protein>
    <submittedName>
        <fullName evidence="2">Uncharacterized protein</fullName>
    </submittedName>
</protein>
<dbReference type="EMBL" id="ML178817">
    <property type="protein sequence ID" value="TFL05092.1"/>
    <property type="molecule type" value="Genomic_DNA"/>
</dbReference>
<evidence type="ECO:0000313" key="3">
    <source>
        <dbReference type="Proteomes" id="UP000305067"/>
    </source>
</evidence>
<accession>A0A5C3QT80</accession>
<gene>
    <name evidence="2" type="ORF">BDV98DRAFT_283791</name>
</gene>